<dbReference type="OrthoDB" id="783096at2759"/>
<dbReference type="STRING" id="75743.A0A401PL97"/>
<proteinExistence type="predicted"/>
<evidence type="ECO:0000313" key="4">
    <source>
        <dbReference type="Proteomes" id="UP000288216"/>
    </source>
</evidence>
<dbReference type="Gene3D" id="3.60.21.10">
    <property type="match status" value="1"/>
</dbReference>
<dbReference type="EMBL" id="BFAA01000777">
    <property type="protein sequence ID" value="GCB73897.1"/>
    <property type="molecule type" value="Genomic_DNA"/>
</dbReference>
<keyword evidence="1" id="KW-0812">Transmembrane</keyword>
<evidence type="ECO:0000256" key="1">
    <source>
        <dbReference type="SAM" id="Phobius"/>
    </source>
</evidence>
<protein>
    <recommendedName>
        <fullName evidence="2">Calcineurin-like phosphoesterase domain-containing protein</fullName>
    </recommendedName>
</protein>
<dbReference type="SUPFAM" id="SSF56300">
    <property type="entry name" value="Metallo-dependent phosphatases"/>
    <property type="match status" value="1"/>
</dbReference>
<feature type="transmembrane region" description="Helical" evidence="1">
    <location>
        <begin position="160"/>
        <end position="179"/>
    </location>
</feature>
<dbReference type="AlphaFoldDB" id="A0A401PL97"/>
<name>A0A401PL97_SCYTO</name>
<sequence>MLSLGRLSWEVRVSLAAAAVLGSMAISRSLGDYFAQQTLVKLFRVQFLLFANCLVSIGSRYIWKRTVSSLQTSCPLSCSGSRCFTAWKVTVSIFLLLAHSSFFTLLTLVSEEPHVFSMVSYTCLGMYIFLIFGLLVLGLLEHCQKLVPFGRVAPSHSRNVVKLLLVLVFTIACTVVGLHNARQPPLVKQVEIPVHKLPQSFHNLRMVLLADIHLGPTVGRTKLEMVVKMVNELNPDIIVIVGDLTDSQVVNLRKATEPLRLLTPKLGTYFVTGNHDYYSVDITNWFKHLQTLKIRPLHNEHVKIYSPSENKDWFCLAGVDDIEAEMLRYPGHGMDLKKALDGCSTNDAVVLLAHQPKAAKRALQSRPDISLILSGHTHAGQIFPLAIAAYFLNPYFEGLYKVGENSLVYVTPGTIYYGIPMRLGSRAEITEIIFKTG</sequence>
<keyword evidence="4" id="KW-1185">Reference proteome</keyword>
<keyword evidence="1" id="KW-0472">Membrane</keyword>
<feature type="transmembrane region" description="Helical" evidence="1">
    <location>
        <begin position="84"/>
        <end position="106"/>
    </location>
</feature>
<feature type="transmembrane region" description="Helical" evidence="1">
    <location>
        <begin position="118"/>
        <end position="140"/>
    </location>
</feature>
<dbReference type="GO" id="GO:0016787">
    <property type="term" value="F:hydrolase activity"/>
    <property type="evidence" value="ECO:0007669"/>
    <property type="project" value="InterPro"/>
</dbReference>
<accession>A0A401PL97</accession>
<dbReference type="CDD" id="cd07385">
    <property type="entry name" value="MPP_YkuE_C"/>
    <property type="match status" value="1"/>
</dbReference>
<feature type="transmembrane region" description="Helical" evidence="1">
    <location>
        <begin position="47"/>
        <end position="63"/>
    </location>
</feature>
<organism evidence="3 4">
    <name type="scientific">Scyliorhinus torazame</name>
    <name type="common">Cloudy catshark</name>
    <name type="synonym">Catulus torazame</name>
    <dbReference type="NCBI Taxonomy" id="75743"/>
    <lineage>
        <taxon>Eukaryota</taxon>
        <taxon>Metazoa</taxon>
        <taxon>Chordata</taxon>
        <taxon>Craniata</taxon>
        <taxon>Vertebrata</taxon>
        <taxon>Chondrichthyes</taxon>
        <taxon>Elasmobranchii</taxon>
        <taxon>Galeomorphii</taxon>
        <taxon>Galeoidea</taxon>
        <taxon>Carcharhiniformes</taxon>
        <taxon>Scyliorhinidae</taxon>
        <taxon>Scyliorhinus</taxon>
    </lineage>
</organism>
<dbReference type="InterPro" id="IPR029052">
    <property type="entry name" value="Metallo-depent_PP-like"/>
</dbReference>
<comment type="caution">
    <text evidence="3">The sequence shown here is derived from an EMBL/GenBank/DDBJ whole genome shotgun (WGS) entry which is preliminary data.</text>
</comment>
<evidence type="ECO:0000313" key="3">
    <source>
        <dbReference type="EMBL" id="GCB73897.1"/>
    </source>
</evidence>
<reference evidence="3 4" key="1">
    <citation type="journal article" date="2018" name="Nat. Ecol. Evol.">
        <title>Shark genomes provide insights into elasmobranch evolution and the origin of vertebrates.</title>
        <authorList>
            <person name="Hara Y"/>
            <person name="Yamaguchi K"/>
            <person name="Onimaru K"/>
            <person name="Kadota M"/>
            <person name="Koyanagi M"/>
            <person name="Keeley SD"/>
            <person name="Tatsumi K"/>
            <person name="Tanaka K"/>
            <person name="Motone F"/>
            <person name="Kageyama Y"/>
            <person name="Nozu R"/>
            <person name="Adachi N"/>
            <person name="Nishimura O"/>
            <person name="Nakagawa R"/>
            <person name="Tanegashima C"/>
            <person name="Kiyatake I"/>
            <person name="Matsumoto R"/>
            <person name="Murakumo K"/>
            <person name="Nishida K"/>
            <person name="Terakita A"/>
            <person name="Kuratani S"/>
            <person name="Sato K"/>
            <person name="Hyodo S Kuraku.S."/>
        </authorList>
    </citation>
    <scope>NUCLEOTIDE SEQUENCE [LARGE SCALE GENOMIC DNA]</scope>
</reference>
<dbReference type="Pfam" id="PF00149">
    <property type="entry name" value="Metallophos"/>
    <property type="match status" value="1"/>
</dbReference>
<evidence type="ECO:0000259" key="2">
    <source>
        <dbReference type="Pfam" id="PF00149"/>
    </source>
</evidence>
<dbReference type="InterPro" id="IPR051158">
    <property type="entry name" value="Metallophosphoesterase_sf"/>
</dbReference>
<dbReference type="PANTHER" id="PTHR31302:SF0">
    <property type="entry name" value="TRANSMEMBRANE PROTEIN WITH METALLOPHOSPHOESTERASE DOMAIN"/>
    <property type="match status" value="1"/>
</dbReference>
<feature type="domain" description="Calcineurin-like phosphoesterase" evidence="2">
    <location>
        <begin position="205"/>
        <end position="379"/>
    </location>
</feature>
<dbReference type="InterPro" id="IPR004843">
    <property type="entry name" value="Calcineurin-like_PHP"/>
</dbReference>
<gene>
    <name evidence="3" type="ORF">scyTo_0002979</name>
</gene>
<dbReference type="PANTHER" id="PTHR31302">
    <property type="entry name" value="TRANSMEMBRANE PROTEIN WITH METALLOPHOSPHOESTERASE DOMAIN-RELATED"/>
    <property type="match status" value="1"/>
</dbReference>
<keyword evidence="1" id="KW-1133">Transmembrane helix</keyword>
<dbReference type="OMA" id="GNVTEWF"/>
<dbReference type="Proteomes" id="UP000288216">
    <property type="component" value="Unassembled WGS sequence"/>
</dbReference>